<dbReference type="Gene3D" id="2.60.120.290">
    <property type="entry name" value="Spermadhesin, CUB domain"/>
    <property type="match status" value="1"/>
</dbReference>
<organism evidence="3 4">
    <name type="scientific">Cylicocyclus nassatus</name>
    <name type="common">Nematode worm</name>
    <dbReference type="NCBI Taxonomy" id="53992"/>
    <lineage>
        <taxon>Eukaryota</taxon>
        <taxon>Metazoa</taxon>
        <taxon>Ecdysozoa</taxon>
        <taxon>Nematoda</taxon>
        <taxon>Chromadorea</taxon>
        <taxon>Rhabditida</taxon>
        <taxon>Rhabditina</taxon>
        <taxon>Rhabditomorpha</taxon>
        <taxon>Strongyloidea</taxon>
        <taxon>Strongylidae</taxon>
        <taxon>Cylicocyclus</taxon>
    </lineage>
</organism>
<gene>
    <name evidence="3" type="ORF">CYNAS_LOCUS7916</name>
</gene>
<protein>
    <recommendedName>
        <fullName evidence="2">CUB domain-containing protein</fullName>
    </recommendedName>
</protein>
<evidence type="ECO:0000259" key="2">
    <source>
        <dbReference type="Pfam" id="PF00431"/>
    </source>
</evidence>
<proteinExistence type="predicted"/>
<evidence type="ECO:0000313" key="3">
    <source>
        <dbReference type="EMBL" id="CAJ0595933.1"/>
    </source>
</evidence>
<dbReference type="InterPro" id="IPR035914">
    <property type="entry name" value="Sperma_CUB_dom_sf"/>
</dbReference>
<name>A0AA36GPP1_CYLNA</name>
<dbReference type="AlphaFoldDB" id="A0AA36GPP1"/>
<dbReference type="Pfam" id="PF00431">
    <property type="entry name" value="CUB"/>
    <property type="match status" value="1"/>
</dbReference>
<evidence type="ECO:0000313" key="4">
    <source>
        <dbReference type="Proteomes" id="UP001176961"/>
    </source>
</evidence>
<dbReference type="InterPro" id="IPR000859">
    <property type="entry name" value="CUB_dom"/>
</dbReference>
<feature type="domain" description="CUB" evidence="2">
    <location>
        <begin position="57"/>
        <end position="139"/>
    </location>
</feature>
<dbReference type="SUPFAM" id="SSF49854">
    <property type="entry name" value="Spermadhesin, CUB domain"/>
    <property type="match status" value="1"/>
</dbReference>
<sequence length="191" mass="21397">MVATQILEIAPNVSVHVDTVVFHATKNRKQSIAVEQKRFCSKKKTFKLVMGYDDTTKHDDFKECYYWIKNPEKKTVKLTIKSLKVGSVNVACNYGGIEIKSQKNQLMSGYRFCDSNENKGKVISSSSSIIPVIAYIFTKQPNSSWSIAQASSGYTHPADLFRIDVQRESKLQGFSSCSKTQSASAINVSRH</sequence>
<dbReference type="Proteomes" id="UP001176961">
    <property type="component" value="Unassembled WGS sequence"/>
</dbReference>
<accession>A0AA36GPP1</accession>
<keyword evidence="1" id="KW-1015">Disulfide bond</keyword>
<evidence type="ECO:0000256" key="1">
    <source>
        <dbReference type="ARBA" id="ARBA00023157"/>
    </source>
</evidence>
<reference evidence="3" key="1">
    <citation type="submission" date="2023-07" db="EMBL/GenBank/DDBJ databases">
        <authorList>
            <consortium name="CYATHOMIX"/>
        </authorList>
    </citation>
    <scope>NUCLEOTIDE SEQUENCE</scope>
    <source>
        <strain evidence="3">N/A</strain>
    </source>
</reference>
<comment type="caution">
    <text evidence="3">The sequence shown here is derived from an EMBL/GenBank/DDBJ whole genome shotgun (WGS) entry which is preliminary data.</text>
</comment>
<keyword evidence="4" id="KW-1185">Reference proteome</keyword>
<dbReference type="EMBL" id="CATQJL010000112">
    <property type="protein sequence ID" value="CAJ0595933.1"/>
    <property type="molecule type" value="Genomic_DNA"/>
</dbReference>